<evidence type="ECO:0000313" key="2">
    <source>
        <dbReference type="Proteomes" id="UP000244910"/>
    </source>
</evidence>
<keyword evidence="2" id="KW-1185">Reference proteome</keyword>
<dbReference type="KEGG" id="cdrk:B9W14_17735"/>
<dbReference type="SUPFAM" id="SSF140500">
    <property type="entry name" value="BAS1536-like"/>
    <property type="match status" value="1"/>
</dbReference>
<dbReference type="InterPro" id="IPR018540">
    <property type="entry name" value="Spo0E-like"/>
</dbReference>
<reference evidence="2" key="1">
    <citation type="submission" date="2017-04" db="EMBL/GenBank/DDBJ databases">
        <authorList>
            <person name="Song Y."/>
            <person name="Cho B.-K."/>
        </authorList>
    </citation>
    <scope>NUCLEOTIDE SEQUENCE [LARGE SCALE GENOMIC DNA]</scope>
    <source>
        <strain evidence="2">SL1</strain>
    </source>
</reference>
<evidence type="ECO:0000313" key="1">
    <source>
        <dbReference type="EMBL" id="AWI06267.1"/>
    </source>
</evidence>
<name>A0A2U8DU41_9CLOT</name>
<dbReference type="AlphaFoldDB" id="A0A2U8DU41"/>
<organism evidence="1 2">
    <name type="scientific">Clostridium drakei</name>
    <dbReference type="NCBI Taxonomy" id="332101"/>
    <lineage>
        <taxon>Bacteria</taxon>
        <taxon>Bacillati</taxon>
        <taxon>Bacillota</taxon>
        <taxon>Clostridia</taxon>
        <taxon>Eubacteriales</taxon>
        <taxon>Clostridiaceae</taxon>
        <taxon>Clostridium</taxon>
    </lineage>
</organism>
<gene>
    <name evidence="1" type="ORF">B9W14_17735</name>
</gene>
<accession>A0A2U8DU41</accession>
<dbReference type="GO" id="GO:0046983">
    <property type="term" value="F:protein dimerization activity"/>
    <property type="evidence" value="ECO:0007669"/>
    <property type="project" value="InterPro"/>
</dbReference>
<dbReference type="OrthoDB" id="1916677at2"/>
<dbReference type="InterPro" id="IPR036638">
    <property type="entry name" value="HLH_DNA-bd_sf"/>
</dbReference>
<proteinExistence type="predicted"/>
<dbReference type="EMBL" id="CP020953">
    <property type="protein sequence ID" value="AWI06267.1"/>
    <property type="molecule type" value="Genomic_DNA"/>
</dbReference>
<sequence length="48" mass="5592">MKEQIESLRESLHKLLEVDKCLCSNEIVKLSQELDKLIYAYYSCAAEI</sequence>
<dbReference type="Gene3D" id="4.10.280.10">
    <property type="entry name" value="Helix-loop-helix DNA-binding domain"/>
    <property type="match status" value="1"/>
</dbReference>
<dbReference type="GO" id="GO:0043937">
    <property type="term" value="P:regulation of sporulation"/>
    <property type="evidence" value="ECO:0007669"/>
    <property type="project" value="InterPro"/>
</dbReference>
<dbReference type="RefSeq" id="WP_084572315.1">
    <property type="nucleotide sequence ID" value="NZ_CP020953.1"/>
</dbReference>
<protein>
    <submittedName>
        <fullName evidence="1">Spo0E family sporulation regulatory protein-aspartic acid phosphatase</fullName>
    </submittedName>
</protein>
<dbReference type="Pfam" id="PF09388">
    <property type="entry name" value="SpoOE-like"/>
    <property type="match status" value="1"/>
</dbReference>
<dbReference type="Proteomes" id="UP000244910">
    <property type="component" value="Chromosome"/>
</dbReference>
<dbReference type="InterPro" id="IPR037208">
    <property type="entry name" value="Spo0E-like_sf"/>
</dbReference>